<comment type="function">
    <text evidence="8">Part of the dynactin complex that activates the molecular motor dynein for ultra-processive transport along microtubules.</text>
</comment>
<comment type="similarity">
    <text evidence="3">Belongs to the dynactin subunits 5/6 family. Dynactin subunit 6 subfamily.</text>
</comment>
<dbReference type="AlphaFoldDB" id="A0A485N5Y8"/>
<dbReference type="PANTHER" id="PTHR13072">
    <property type="entry name" value="DYNACTIN 6"/>
    <property type="match status" value="1"/>
</dbReference>
<evidence type="ECO:0000256" key="7">
    <source>
        <dbReference type="ARBA" id="ARBA00023212"/>
    </source>
</evidence>
<dbReference type="GO" id="GO:0005869">
    <property type="term" value="C:dynactin complex"/>
    <property type="evidence" value="ECO:0007669"/>
    <property type="project" value="InterPro"/>
</dbReference>
<evidence type="ECO:0000313" key="11">
    <source>
        <dbReference type="Proteomes" id="UP000386466"/>
    </source>
</evidence>
<dbReference type="Proteomes" id="UP000386466">
    <property type="component" value="Unassembled WGS sequence"/>
</dbReference>
<comment type="subunit">
    <text evidence="9">Subunit of dynactin, a multiprotein complex part of a tripartite complex with dynein and a adapter, such as BICDL1, BICD2 or HOOK3. The dynactin complex is built around ACTR1A/ACTB filament and consists of an actin-related filament composed of a shoulder domain, a pointed end and a barbed end. Its length is defined by its flexible shoulder domain. The soulder is composed of 2 DCTN1 subunits, 4 DCTN2 and 2 DCTN3. The 4 DCNT2 (via N-terminus) bind the ACTR1A filament and act as molecular rulers to determine the length. The pointed end is important for binding dynein-dynactin cargo adapters. Consists of 4 subunits: ACTR10, DCNT4, DCTN5 and DCTN6. Within the complex DCTN6 forms a heterodimer with DCTN5. The barbed end is composed of a CAPZA1:CAPZB heterodimers, which binds ACTR1A/ACTB filament and dynactin and stabilizes dynactin. Interacts with PLK1. Interacts with N4BP2L1.</text>
</comment>
<dbReference type="GO" id="GO:0070840">
    <property type="term" value="F:dynein complex binding"/>
    <property type="evidence" value="ECO:0007669"/>
    <property type="project" value="TreeGrafter"/>
</dbReference>
<protein>
    <recommendedName>
        <fullName evidence="4">Dynactin subunit 6</fullName>
    </recommendedName>
</protein>
<evidence type="ECO:0000313" key="10">
    <source>
        <dbReference type="EMBL" id="VFV28810.1"/>
    </source>
</evidence>
<comment type="subcellular location">
    <subcellularLocation>
        <location evidence="2">Chromosome</location>
        <location evidence="2">Centromere</location>
        <location evidence="2">Kinetochore</location>
    </subcellularLocation>
    <subcellularLocation>
        <location evidence="1">Cytoplasm</location>
        <location evidence="1">Cytoskeleton</location>
    </subcellularLocation>
</comment>
<evidence type="ECO:0000256" key="9">
    <source>
        <dbReference type="ARBA" id="ARBA00093586"/>
    </source>
</evidence>
<keyword evidence="11" id="KW-1185">Reference proteome</keyword>
<reference evidence="10 11" key="1">
    <citation type="submission" date="2019-01" db="EMBL/GenBank/DDBJ databases">
        <authorList>
            <person name="Alioto T."/>
            <person name="Alioto T."/>
        </authorList>
    </citation>
    <scope>NUCLEOTIDE SEQUENCE [LARGE SCALE GENOMIC DNA]</scope>
</reference>
<evidence type="ECO:0000256" key="8">
    <source>
        <dbReference type="ARBA" id="ARBA00034687"/>
    </source>
</evidence>
<evidence type="ECO:0000256" key="6">
    <source>
        <dbReference type="ARBA" id="ARBA00022838"/>
    </source>
</evidence>
<evidence type="ECO:0000256" key="1">
    <source>
        <dbReference type="ARBA" id="ARBA00004245"/>
    </source>
</evidence>
<accession>A0A485N5Y8</accession>
<evidence type="ECO:0000256" key="5">
    <source>
        <dbReference type="ARBA" id="ARBA00022490"/>
    </source>
</evidence>
<dbReference type="SUPFAM" id="SSF51161">
    <property type="entry name" value="Trimeric LpxA-like enzymes"/>
    <property type="match status" value="1"/>
</dbReference>
<dbReference type="EMBL" id="CAAGRJ010011884">
    <property type="protein sequence ID" value="VFV28810.1"/>
    <property type="molecule type" value="Genomic_DNA"/>
</dbReference>
<sequence length="89" mass="9875">MKMEDNNVIESKASVGRKVILRSGCIIGTCCNLNTFEVILENTVICGADCLHGVQTEQPQPQIPQLDFLKITLPTYHDLKKTMKGRSTP</sequence>
<dbReference type="PANTHER" id="PTHR13072:SF0">
    <property type="entry name" value="DYNACTIN SUBUNIT 6"/>
    <property type="match status" value="1"/>
</dbReference>
<evidence type="ECO:0000256" key="4">
    <source>
        <dbReference type="ARBA" id="ARBA00016573"/>
    </source>
</evidence>
<dbReference type="GO" id="GO:0007052">
    <property type="term" value="P:mitotic spindle organization"/>
    <property type="evidence" value="ECO:0007669"/>
    <property type="project" value="TreeGrafter"/>
</dbReference>
<name>A0A485N5Y8_LYNPA</name>
<proteinExistence type="inferred from homology"/>
<organism evidence="10 11">
    <name type="scientific">Lynx pardinus</name>
    <name type="common">Iberian lynx</name>
    <name type="synonym">Felis pardina</name>
    <dbReference type="NCBI Taxonomy" id="191816"/>
    <lineage>
        <taxon>Eukaryota</taxon>
        <taxon>Metazoa</taxon>
        <taxon>Chordata</taxon>
        <taxon>Craniata</taxon>
        <taxon>Vertebrata</taxon>
        <taxon>Euteleostomi</taxon>
        <taxon>Mammalia</taxon>
        <taxon>Eutheria</taxon>
        <taxon>Laurasiatheria</taxon>
        <taxon>Carnivora</taxon>
        <taxon>Feliformia</taxon>
        <taxon>Felidae</taxon>
        <taxon>Felinae</taxon>
        <taxon>Lynx</taxon>
    </lineage>
</organism>
<dbReference type="InterPro" id="IPR011004">
    <property type="entry name" value="Trimer_LpxA-like_sf"/>
</dbReference>
<feature type="non-terminal residue" evidence="10">
    <location>
        <position position="89"/>
    </location>
</feature>
<dbReference type="InterPro" id="IPR027777">
    <property type="entry name" value="DCTN6"/>
</dbReference>
<evidence type="ECO:0000256" key="3">
    <source>
        <dbReference type="ARBA" id="ARBA00007719"/>
    </source>
</evidence>
<gene>
    <name evidence="10" type="ORF">LYPA_23C015551</name>
</gene>
<keyword evidence="5" id="KW-0963">Cytoplasm</keyword>
<evidence type="ECO:0000256" key="2">
    <source>
        <dbReference type="ARBA" id="ARBA00004629"/>
    </source>
</evidence>
<keyword evidence="6" id="KW-0995">Kinetochore</keyword>
<dbReference type="GO" id="GO:0000776">
    <property type="term" value="C:kinetochore"/>
    <property type="evidence" value="ECO:0007669"/>
    <property type="project" value="UniProtKB-KW"/>
</dbReference>
<dbReference type="Gene3D" id="2.160.10.10">
    <property type="entry name" value="Hexapeptide repeat proteins"/>
    <property type="match status" value="1"/>
</dbReference>
<keyword evidence="7" id="KW-0206">Cytoskeleton</keyword>